<proteinExistence type="predicted"/>
<evidence type="ECO:0000313" key="3">
    <source>
        <dbReference type="EMBL" id="RXK47748.1"/>
    </source>
</evidence>
<feature type="domain" description="DUF7344" evidence="2">
    <location>
        <begin position="14"/>
        <end position="86"/>
    </location>
</feature>
<accession>A0A498KSQ9</accession>
<dbReference type="OrthoDB" id="177799at2157"/>
<comment type="caution">
    <text evidence="3">The sequence shown here is derived from an EMBL/GenBank/DDBJ whole genome shotgun (WGS) entry which is preliminary data.</text>
</comment>
<keyword evidence="4" id="KW-1185">Reference proteome</keyword>
<feature type="region of interest" description="Disordered" evidence="1">
    <location>
        <begin position="94"/>
        <end position="117"/>
    </location>
</feature>
<dbReference type="InterPro" id="IPR055768">
    <property type="entry name" value="DUF7344"/>
</dbReference>
<dbReference type="RefSeq" id="WP_129069600.1">
    <property type="nucleotide sequence ID" value="NZ_RDFA01000005.1"/>
</dbReference>
<dbReference type="Pfam" id="PF24035">
    <property type="entry name" value="DUF7344"/>
    <property type="match status" value="1"/>
</dbReference>
<evidence type="ECO:0000256" key="1">
    <source>
        <dbReference type="SAM" id="MobiDB-lite"/>
    </source>
</evidence>
<dbReference type="Proteomes" id="UP000289691">
    <property type="component" value="Unassembled WGS sequence"/>
</dbReference>
<dbReference type="EMBL" id="RDFA01000005">
    <property type="protein sequence ID" value="RXK47748.1"/>
    <property type="molecule type" value="Genomic_DNA"/>
</dbReference>
<evidence type="ECO:0000259" key="2">
    <source>
        <dbReference type="Pfam" id="PF24035"/>
    </source>
</evidence>
<protein>
    <recommendedName>
        <fullName evidence="2">DUF7344 domain-containing protein</fullName>
    </recommendedName>
</protein>
<sequence length="117" mass="13429">MVTVDRAEWDEIYAALARDERRELLRYLKDVQVAQFEEVAQHLLKRENGSAEEKFDAMRIRLHHVHLPKLVETGVLTWDSHQNLVRLTTLGSQLPDELTDPSMIPSPSAGDKKQALD</sequence>
<gene>
    <name evidence="3" type="ORF">EAF64_13930</name>
</gene>
<organism evidence="3 4">
    <name type="scientific">Halorientalis pallida</name>
    <dbReference type="NCBI Taxonomy" id="2479928"/>
    <lineage>
        <taxon>Archaea</taxon>
        <taxon>Methanobacteriati</taxon>
        <taxon>Methanobacteriota</taxon>
        <taxon>Stenosarchaea group</taxon>
        <taxon>Halobacteria</taxon>
        <taxon>Halobacteriales</taxon>
        <taxon>Haloarculaceae</taxon>
        <taxon>Halorientalis</taxon>
    </lineage>
</organism>
<dbReference type="AlphaFoldDB" id="A0A498KSQ9"/>
<reference evidence="3 4" key="1">
    <citation type="submission" date="2019-01" db="EMBL/GenBank/DDBJ databases">
        <title>Halorientalis sp. F13-25 a new haloarchaeum isolated from hypersaline water.</title>
        <authorList>
            <person name="Ana D.-V."/>
            <person name="Cristina S.-P."/>
            <person name="Antonio V."/>
        </authorList>
    </citation>
    <scope>NUCLEOTIDE SEQUENCE [LARGE SCALE GENOMIC DNA]</scope>
    <source>
        <strain evidence="3 4">F13-25</strain>
    </source>
</reference>
<evidence type="ECO:0000313" key="4">
    <source>
        <dbReference type="Proteomes" id="UP000289691"/>
    </source>
</evidence>
<name>A0A498KSQ9_9EURY</name>